<dbReference type="GO" id="GO:0006412">
    <property type="term" value="P:translation"/>
    <property type="evidence" value="ECO:0007669"/>
    <property type="project" value="InterPro"/>
</dbReference>
<dbReference type="InterPro" id="IPR020568">
    <property type="entry name" value="Ribosomal_Su5_D2-typ_SF"/>
</dbReference>
<reference evidence="4 5" key="1">
    <citation type="journal article" date="2011" name="Proc. Natl. Acad. Sci. U.S.A.">
        <title>Comparative genomics of xylose-fermenting fungi for enhanced biofuel production.</title>
        <authorList>
            <person name="Wohlbach D.J."/>
            <person name="Kuo A."/>
            <person name="Sato T.K."/>
            <person name="Potts K.M."/>
            <person name="Salamov A.A."/>
            <person name="LaButti K.M."/>
            <person name="Sun H."/>
            <person name="Clum A."/>
            <person name="Pangilinan J.L."/>
            <person name="Lindquist E.A."/>
            <person name="Lucas S."/>
            <person name="Lapidus A."/>
            <person name="Jin M."/>
            <person name="Gunawan C."/>
            <person name="Balan V."/>
            <person name="Dale B.E."/>
            <person name="Jeffries T.W."/>
            <person name="Zinkel R."/>
            <person name="Barry K.W."/>
            <person name="Grigoriev I.V."/>
            <person name="Gasch A.P."/>
        </authorList>
    </citation>
    <scope>NUCLEOTIDE SEQUENCE [LARGE SCALE GENOMIC DNA]</scope>
    <source>
        <strain evidence="5">ATCC 10573 / BCRC 21748 / CBS 615 / JCM 9827 / NBRC 10315 / NRRL Y-1498 / VKM Y-70</strain>
    </source>
</reference>
<dbReference type="AlphaFoldDB" id="G3B2N9"/>
<dbReference type="HOGENOM" id="CLU_036531_2_0_1"/>
<dbReference type="InterPro" id="IPR014721">
    <property type="entry name" value="Ribsml_uS5_D2-typ_fold_subgr"/>
</dbReference>
<dbReference type="GO" id="GO:0003723">
    <property type="term" value="F:RNA binding"/>
    <property type="evidence" value="ECO:0007669"/>
    <property type="project" value="TreeGrafter"/>
</dbReference>
<dbReference type="PANTHER" id="PTHR21569:SF1">
    <property type="entry name" value="SMALL RIBOSOMAL SUBUNIT PROTEIN US9M"/>
    <property type="match status" value="1"/>
</dbReference>
<accession>G3B2N9</accession>
<organism evidence="5">
    <name type="scientific">Candida tenuis (strain ATCC 10573 / BCRC 21748 / CBS 615 / JCM 9827 / NBRC 10315 / NRRL Y-1498 / VKM Y-70)</name>
    <name type="common">Yeast</name>
    <name type="synonym">Yamadazyma tenuis</name>
    <dbReference type="NCBI Taxonomy" id="590646"/>
    <lineage>
        <taxon>Eukaryota</taxon>
        <taxon>Fungi</taxon>
        <taxon>Dikarya</taxon>
        <taxon>Ascomycota</taxon>
        <taxon>Saccharomycotina</taxon>
        <taxon>Pichiomycetes</taxon>
        <taxon>Debaryomycetaceae</taxon>
        <taxon>Yamadazyma</taxon>
    </lineage>
</organism>
<protein>
    <submittedName>
        <fullName evidence="4">Ribosomal protein S5 domain 2-like protein</fullName>
    </submittedName>
</protein>
<evidence type="ECO:0000256" key="1">
    <source>
        <dbReference type="ARBA" id="ARBA00005251"/>
    </source>
</evidence>
<evidence type="ECO:0000256" key="2">
    <source>
        <dbReference type="ARBA" id="ARBA00022980"/>
    </source>
</evidence>
<dbReference type="SUPFAM" id="SSF54211">
    <property type="entry name" value="Ribosomal protein S5 domain 2-like"/>
    <property type="match status" value="1"/>
</dbReference>
<dbReference type="eggNOG" id="KOG1697">
    <property type="taxonomic scope" value="Eukaryota"/>
</dbReference>
<dbReference type="EMBL" id="GL996515">
    <property type="protein sequence ID" value="EGV64725.1"/>
    <property type="molecule type" value="Genomic_DNA"/>
</dbReference>
<proteinExistence type="inferred from homology"/>
<dbReference type="InterPro" id="IPR000754">
    <property type="entry name" value="Ribosomal_uS9"/>
</dbReference>
<dbReference type="STRING" id="590646.G3B2N9"/>
<keyword evidence="3" id="KW-0687">Ribonucleoprotein</keyword>
<comment type="similarity">
    <text evidence="1">Belongs to the universal ribosomal protein uS9 family.</text>
</comment>
<evidence type="ECO:0000256" key="3">
    <source>
        <dbReference type="ARBA" id="ARBA00023274"/>
    </source>
</evidence>
<dbReference type="PANTHER" id="PTHR21569">
    <property type="entry name" value="RIBOSOMAL PROTEIN S9"/>
    <property type="match status" value="1"/>
</dbReference>
<dbReference type="Gene3D" id="3.30.230.10">
    <property type="match status" value="1"/>
</dbReference>
<keyword evidence="5" id="KW-1185">Reference proteome</keyword>
<dbReference type="Proteomes" id="UP000000707">
    <property type="component" value="Unassembled WGS sequence"/>
</dbReference>
<dbReference type="OrthoDB" id="10254627at2759"/>
<dbReference type="GeneID" id="18245638"/>
<evidence type="ECO:0000313" key="5">
    <source>
        <dbReference type="Proteomes" id="UP000000707"/>
    </source>
</evidence>
<dbReference type="GO" id="GO:0003735">
    <property type="term" value="F:structural constituent of ribosome"/>
    <property type="evidence" value="ECO:0007669"/>
    <property type="project" value="InterPro"/>
</dbReference>
<sequence length="307" mass="34822">MSLPKSYLGLLGRTVRLFSSSTKVLNEAAPSIPRSIRNERLINVIPSSLGKDRIKDYEFERLRIVPELNTYYGGNPIHDSTMSRLQSLVQRHLHLPTKELTSQELSESKFLSFLEYRDNYARNERVKVAHHRDLIGLLNRLRSIDPQLMPKEVVETLNEFVSQTGQSTSKTRTIKTFDENGIAKAKGKKKTSVANIKLANGNGLIMVNGVNYTNYFTRDEDRDKITFPLLAIDKLAQFNVFAVINGGGISSKADALRLGLIKLLGQLNPIWKRRLKSANLRSVDPRIVERKKPGKVKARKSPTWVKR</sequence>
<evidence type="ECO:0000313" key="4">
    <source>
        <dbReference type="EMBL" id="EGV64725.1"/>
    </source>
</evidence>
<dbReference type="GO" id="GO:0005763">
    <property type="term" value="C:mitochondrial small ribosomal subunit"/>
    <property type="evidence" value="ECO:0007669"/>
    <property type="project" value="TreeGrafter"/>
</dbReference>
<gene>
    <name evidence="4" type="ORF">CANTEDRAFT_103559</name>
</gene>
<dbReference type="KEGG" id="cten:18245638"/>
<dbReference type="Pfam" id="PF00380">
    <property type="entry name" value="Ribosomal_S9"/>
    <property type="match status" value="1"/>
</dbReference>
<name>G3B2N9_CANTC</name>
<keyword evidence="2 4" id="KW-0689">Ribosomal protein</keyword>